<dbReference type="RefSeq" id="WP_286291097.1">
    <property type="nucleotide sequence ID" value="NZ_AP024718.1"/>
</dbReference>
<evidence type="ECO:0008006" key="3">
    <source>
        <dbReference type="Google" id="ProtNLM"/>
    </source>
</evidence>
<gene>
    <name evidence="1" type="ORF">MIN45_P1262</name>
</gene>
<dbReference type="KEGG" id="meiy:MIN45_P1262"/>
<evidence type="ECO:0000313" key="1">
    <source>
        <dbReference type="EMBL" id="BCX88892.1"/>
    </source>
</evidence>
<proteinExistence type="predicted"/>
<dbReference type="AlphaFoldDB" id="A0AAU9CAC8"/>
<name>A0AAU9CAC8_9GAMM</name>
<dbReference type="Proteomes" id="UP001321450">
    <property type="component" value="Chromosome"/>
</dbReference>
<reference evidence="2" key="1">
    <citation type="journal article" date="2024" name="Int. J. Syst. Evol. Microbiol.">
        <title>Methylomarinovum tepidoasis sp. nov., a moderately thermophilic methanotroph of the family Methylothermaceae isolated from a deep-sea hydrothermal field.</title>
        <authorList>
            <person name="Hirayama H."/>
            <person name="Takaki Y."/>
            <person name="Abe M."/>
            <person name="Miyazaki M."/>
            <person name="Uematsu K."/>
            <person name="Matsui Y."/>
            <person name="Takai K."/>
        </authorList>
    </citation>
    <scope>NUCLEOTIDE SEQUENCE [LARGE SCALE GENOMIC DNA]</scope>
    <source>
        <strain evidence="2">IN45</strain>
    </source>
</reference>
<accession>A0AAU9CAC8</accession>
<dbReference type="PROSITE" id="PS51257">
    <property type="entry name" value="PROKAR_LIPOPROTEIN"/>
    <property type="match status" value="1"/>
</dbReference>
<keyword evidence="2" id="KW-1185">Reference proteome</keyword>
<protein>
    <recommendedName>
        <fullName evidence="3">Lipoprotein</fullName>
    </recommendedName>
</protein>
<dbReference type="EMBL" id="AP024718">
    <property type="protein sequence ID" value="BCX88892.1"/>
    <property type="molecule type" value="Genomic_DNA"/>
</dbReference>
<sequence length="201" mass="22820">MLRFWLGFLAVVLVGGCGTATQVESWISGETKRPIRHLLVIAVVPDEPGRVIFEDKLVKALARAGVEVMPSYEVATVSHWRDHEALRFLVRRLGVDSVLIVTLKGVEEREIRHPPRSYRVPRTYGWGYYGYYHTVWEEVHQPGYTVRQTVVRLETNLYDAESEKLLWSARSATIDPKSALDAMDSFIGALIDDLQDKGLLP</sequence>
<organism evidence="1 2">
    <name type="scientific">Methylomarinovum tepidoasis</name>
    <dbReference type="NCBI Taxonomy" id="2840183"/>
    <lineage>
        <taxon>Bacteria</taxon>
        <taxon>Pseudomonadati</taxon>
        <taxon>Pseudomonadota</taxon>
        <taxon>Gammaproteobacteria</taxon>
        <taxon>Methylococcales</taxon>
        <taxon>Methylothermaceae</taxon>
        <taxon>Methylomarinovum</taxon>
    </lineage>
</organism>
<dbReference type="Gene3D" id="3.40.50.10610">
    <property type="entry name" value="ABC-type transport auxiliary lipoprotein component"/>
    <property type="match status" value="1"/>
</dbReference>
<evidence type="ECO:0000313" key="2">
    <source>
        <dbReference type="Proteomes" id="UP001321450"/>
    </source>
</evidence>